<dbReference type="PANTHER" id="PTHR30204:SF15">
    <property type="entry name" value="BLL5018 PROTEIN"/>
    <property type="match status" value="1"/>
</dbReference>
<evidence type="ECO:0000259" key="3">
    <source>
        <dbReference type="PROSITE" id="PS50937"/>
    </source>
</evidence>
<dbReference type="Pfam" id="PF13411">
    <property type="entry name" value="MerR_1"/>
    <property type="match status" value="1"/>
</dbReference>
<keyword evidence="2" id="KW-0175">Coiled coil</keyword>
<evidence type="ECO:0000313" key="4">
    <source>
        <dbReference type="EMBL" id="HIZ88936.1"/>
    </source>
</evidence>
<proteinExistence type="predicted"/>
<dbReference type="PANTHER" id="PTHR30204">
    <property type="entry name" value="REDOX-CYCLING DRUG-SENSING TRANSCRIPTIONAL ACTIVATOR SOXR"/>
    <property type="match status" value="1"/>
</dbReference>
<dbReference type="GO" id="GO:0003677">
    <property type="term" value="F:DNA binding"/>
    <property type="evidence" value="ECO:0007669"/>
    <property type="project" value="UniProtKB-KW"/>
</dbReference>
<dbReference type="InterPro" id="IPR047057">
    <property type="entry name" value="MerR_fam"/>
</dbReference>
<dbReference type="CDD" id="cd04765">
    <property type="entry name" value="HTH_MlrA-like_sg2"/>
    <property type="match status" value="1"/>
</dbReference>
<feature type="coiled-coil region" evidence="2">
    <location>
        <begin position="52"/>
        <end position="86"/>
    </location>
</feature>
<dbReference type="GO" id="GO:0003700">
    <property type="term" value="F:DNA-binding transcription factor activity"/>
    <property type="evidence" value="ECO:0007669"/>
    <property type="project" value="InterPro"/>
</dbReference>
<feature type="domain" description="HTH merR-type" evidence="3">
    <location>
        <begin position="5"/>
        <end position="75"/>
    </location>
</feature>
<gene>
    <name evidence="4" type="ORF">H9804_03240</name>
</gene>
<dbReference type="SMART" id="SM00422">
    <property type="entry name" value="HTH_MERR"/>
    <property type="match status" value="1"/>
</dbReference>
<dbReference type="Gene3D" id="1.10.1660.10">
    <property type="match status" value="1"/>
</dbReference>
<name>A0A9D2GTH9_9BACT</name>
<dbReference type="SUPFAM" id="SSF46955">
    <property type="entry name" value="Putative DNA-binding domain"/>
    <property type="match status" value="1"/>
</dbReference>
<reference evidence="4" key="2">
    <citation type="submission" date="2021-04" db="EMBL/GenBank/DDBJ databases">
        <authorList>
            <person name="Gilroy R."/>
        </authorList>
    </citation>
    <scope>NUCLEOTIDE SEQUENCE</scope>
    <source>
        <strain evidence="4">ChiW4-1371</strain>
    </source>
</reference>
<organism evidence="4 5">
    <name type="scientific">Candidatus Mucispirillum faecigallinarum</name>
    <dbReference type="NCBI Taxonomy" id="2838699"/>
    <lineage>
        <taxon>Bacteria</taxon>
        <taxon>Pseudomonadati</taxon>
        <taxon>Deferribacterota</taxon>
        <taxon>Deferribacteres</taxon>
        <taxon>Deferribacterales</taxon>
        <taxon>Mucispirillaceae</taxon>
        <taxon>Mucispirillum</taxon>
    </lineage>
</organism>
<dbReference type="PROSITE" id="PS50937">
    <property type="entry name" value="HTH_MERR_2"/>
    <property type="match status" value="1"/>
</dbReference>
<reference evidence="4" key="1">
    <citation type="journal article" date="2021" name="PeerJ">
        <title>Extensive microbial diversity within the chicken gut microbiome revealed by metagenomics and culture.</title>
        <authorList>
            <person name="Gilroy R."/>
            <person name="Ravi A."/>
            <person name="Getino M."/>
            <person name="Pursley I."/>
            <person name="Horton D.L."/>
            <person name="Alikhan N.F."/>
            <person name="Baker D."/>
            <person name="Gharbi K."/>
            <person name="Hall N."/>
            <person name="Watson M."/>
            <person name="Adriaenssens E.M."/>
            <person name="Foster-Nyarko E."/>
            <person name="Jarju S."/>
            <person name="Secka A."/>
            <person name="Antonio M."/>
            <person name="Oren A."/>
            <person name="Chaudhuri R.R."/>
            <person name="La Ragione R."/>
            <person name="Hildebrand F."/>
            <person name="Pallen M.J."/>
        </authorList>
    </citation>
    <scope>NUCLEOTIDE SEQUENCE</scope>
    <source>
        <strain evidence="4">ChiW4-1371</strain>
    </source>
</reference>
<dbReference type="Proteomes" id="UP000824176">
    <property type="component" value="Unassembled WGS sequence"/>
</dbReference>
<comment type="caution">
    <text evidence="4">The sequence shown here is derived from an EMBL/GenBank/DDBJ whole genome shotgun (WGS) entry which is preliminary data.</text>
</comment>
<keyword evidence="1" id="KW-0238">DNA-binding</keyword>
<dbReference type="InterPro" id="IPR009061">
    <property type="entry name" value="DNA-bd_dom_put_sf"/>
</dbReference>
<dbReference type="InterPro" id="IPR000551">
    <property type="entry name" value="MerR-type_HTH_dom"/>
</dbReference>
<evidence type="ECO:0000256" key="2">
    <source>
        <dbReference type="SAM" id="Coils"/>
    </source>
</evidence>
<protein>
    <submittedName>
        <fullName evidence="4">MerR family transcriptional regulator</fullName>
    </submittedName>
</protein>
<evidence type="ECO:0000313" key="5">
    <source>
        <dbReference type="Proteomes" id="UP000824176"/>
    </source>
</evidence>
<accession>A0A9D2GTH9</accession>
<dbReference type="AlphaFoldDB" id="A0A9D2GTH9"/>
<dbReference type="EMBL" id="DXAQ01000049">
    <property type="protein sequence ID" value="HIZ88936.1"/>
    <property type="molecule type" value="Genomic_DNA"/>
</dbReference>
<evidence type="ECO:0000256" key="1">
    <source>
        <dbReference type="ARBA" id="ARBA00023125"/>
    </source>
</evidence>
<sequence>MIDKFYKIGEVSKMLDLPASTLRYWENQFKQLKPVKSTGGQRFYTSKHIYLLEQLKDMLHNERYTIEGAKQRIKEIIANKENAEIKAEVNNSSITENTETNPYSKEELKNELKEILLLLQ</sequence>